<organism evidence="11 12">
    <name type="scientific">Parathielavia appendiculata</name>
    <dbReference type="NCBI Taxonomy" id="2587402"/>
    <lineage>
        <taxon>Eukaryota</taxon>
        <taxon>Fungi</taxon>
        <taxon>Dikarya</taxon>
        <taxon>Ascomycota</taxon>
        <taxon>Pezizomycotina</taxon>
        <taxon>Sordariomycetes</taxon>
        <taxon>Sordariomycetidae</taxon>
        <taxon>Sordariales</taxon>
        <taxon>Chaetomiaceae</taxon>
        <taxon>Parathielavia</taxon>
    </lineage>
</organism>
<feature type="compositionally biased region" description="Low complexity" evidence="10">
    <location>
        <begin position="346"/>
        <end position="371"/>
    </location>
</feature>
<dbReference type="SMART" id="SM01250">
    <property type="entry name" value="KAT11"/>
    <property type="match status" value="1"/>
</dbReference>
<accession>A0AAN6Z0Z6</accession>
<evidence type="ECO:0000256" key="8">
    <source>
        <dbReference type="ARBA" id="ARBA00023242"/>
    </source>
</evidence>
<dbReference type="InterPro" id="IPR051236">
    <property type="entry name" value="HAT_RTT109-like"/>
</dbReference>
<evidence type="ECO:0000256" key="1">
    <source>
        <dbReference type="ARBA" id="ARBA00004123"/>
    </source>
</evidence>
<evidence type="ECO:0000256" key="4">
    <source>
        <dbReference type="ARBA" id="ARBA00022763"/>
    </source>
</evidence>
<evidence type="ECO:0000313" key="11">
    <source>
        <dbReference type="EMBL" id="KAK4120997.1"/>
    </source>
</evidence>
<dbReference type="RefSeq" id="XP_062644768.1">
    <property type="nucleotide sequence ID" value="XM_062793502.1"/>
</dbReference>
<evidence type="ECO:0000313" key="12">
    <source>
        <dbReference type="Proteomes" id="UP001302602"/>
    </source>
</evidence>
<evidence type="ECO:0000256" key="6">
    <source>
        <dbReference type="ARBA" id="ARBA00023015"/>
    </source>
</evidence>
<dbReference type="PANTHER" id="PTHR31571:SF2">
    <property type="entry name" value="HISTONE ACETYLTRANSFERASE RTT109"/>
    <property type="match status" value="1"/>
</dbReference>
<feature type="region of interest" description="Disordered" evidence="10">
    <location>
        <begin position="346"/>
        <end position="420"/>
    </location>
</feature>
<feature type="region of interest" description="Disordered" evidence="10">
    <location>
        <begin position="1"/>
        <end position="20"/>
    </location>
</feature>
<reference evidence="11" key="1">
    <citation type="journal article" date="2023" name="Mol. Phylogenet. Evol.">
        <title>Genome-scale phylogeny and comparative genomics of the fungal order Sordariales.</title>
        <authorList>
            <person name="Hensen N."/>
            <person name="Bonometti L."/>
            <person name="Westerberg I."/>
            <person name="Brannstrom I.O."/>
            <person name="Guillou S."/>
            <person name="Cros-Aarteil S."/>
            <person name="Calhoun S."/>
            <person name="Haridas S."/>
            <person name="Kuo A."/>
            <person name="Mondo S."/>
            <person name="Pangilinan J."/>
            <person name="Riley R."/>
            <person name="LaButti K."/>
            <person name="Andreopoulos B."/>
            <person name="Lipzen A."/>
            <person name="Chen C."/>
            <person name="Yan M."/>
            <person name="Daum C."/>
            <person name="Ng V."/>
            <person name="Clum A."/>
            <person name="Steindorff A."/>
            <person name="Ohm R.A."/>
            <person name="Martin F."/>
            <person name="Silar P."/>
            <person name="Natvig D.O."/>
            <person name="Lalanne C."/>
            <person name="Gautier V."/>
            <person name="Ament-Velasquez S.L."/>
            <person name="Kruys A."/>
            <person name="Hutchinson M.I."/>
            <person name="Powell A.J."/>
            <person name="Barry K."/>
            <person name="Miller A.N."/>
            <person name="Grigoriev I.V."/>
            <person name="Debuchy R."/>
            <person name="Gladieux P."/>
            <person name="Hiltunen Thoren M."/>
            <person name="Johannesson H."/>
        </authorList>
    </citation>
    <scope>NUCLEOTIDE SEQUENCE</scope>
    <source>
        <strain evidence="11">CBS 731.68</strain>
    </source>
</reference>
<dbReference type="Proteomes" id="UP001302602">
    <property type="component" value="Unassembled WGS sequence"/>
</dbReference>
<dbReference type="PANTHER" id="PTHR31571">
    <property type="entry name" value="ALTERED INHERITANCE OF MITOCHONDRIA PROTEIN 6"/>
    <property type="match status" value="1"/>
</dbReference>
<evidence type="ECO:0000256" key="10">
    <source>
        <dbReference type="SAM" id="MobiDB-lite"/>
    </source>
</evidence>
<dbReference type="GeneID" id="87830271"/>
<keyword evidence="7" id="KW-0804">Transcription</keyword>
<dbReference type="PROSITE" id="PS51728">
    <property type="entry name" value="RTT109_HAT"/>
    <property type="match status" value="1"/>
</dbReference>
<comment type="catalytic activity">
    <reaction evidence="9">
        <text>L-lysyl-[histone] + acetyl-CoA = N(6)-acetyl-L-lysyl-[histone] + CoA + H(+)</text>
        <dbReference type="Rhea" id="RHEA:21992"/>
        <dbReference type="Rhea" id="RHEA-COMP:9845"/>
        <dbReference type="Rhea" id="RHEA-COMP:11338"/>
        <dbReference type="ChEBI" id="CHEBI:15378"/>
        <dbReference type="ChEBI" id="CHEBI:29969"/>
        <dbReference type="ChEBI" id="CHEBI:57287"/>
        <dbReference type="ChEBI" id="CHEBI:57288"/>
        <dbReference type="ChEBI" id="CHEBI:61930"/>
        <dbReference type="EC" id="2.3.1.48"/>
    </reaction>
    <physiologicalReaction direction="left-to-right" evidence="9">
        <dbReference type="Rhea" id="RHEA:21993"/>
    </physiologicalReaction>
</comment>
<feature type="region of interest" description="Disordered" evidence="10">
    <location>
        <begin position="533"/>
        <end position="556"/>
    </location>
</feature>
<evidence type="ECO:0000256" key="9">
    <source>
        <dbReference type="ARBA" id="ARBA00048940"/>
    </source>
</evidence>
<feature type="compositionally biased region" description="Polar residues" evidence="10">
    <location>
        <begin position="537"/>
        <end position="549"/>
    </location>
</feature>
<dbReference type="InterPro" id="IPR013178">
    <property type="entry name" value="Histone_AcTrfase_Rtt109/CBP"/>
</dbReference>
<name>A0AAN6Z0Z6_9PEZI</name>
<keyword evidence="6" id="KW-0805">Transcription regulation</keyword>
<dbReference type="EC" id="2.3.1.48" evidence="2"/>
<dbReference type="Pfam" id="PF08214">
    <property type="entry name" value="HAT_KAT11"/>
    <property type="match status" value="1"/>
</dbReference>
<dbReference type="GO" id="GO:0006355">
    <property type="term" value="P:regulation of DNA-templated transcription"/>
    <property type="evidence" value="ECO:0007669"/>
    <property type="project" value="InterPro"/>
</dbReference>
<proteinExistence type="predicted"/>
<dbReference type="GO" id="GO:0006974">
    <property type="term" value="P:DNA damage response"/>
    <property type="evidence" value="ECO:0007669"/>
    <property type="project" value="UniProtKB-KW"/>
</dbReference>
<gene>
    <name evidence="11" type="ORF">N657DRAFT_648367</name>
</gene>
<evidence type="ECO:0000256" key="5">
    <source>
        <dbReference type="ARBA" id="ARBA00022990"/>
    </source>
</evidence>
<dbReference type="InterPro" id="IPR016849">
    <property type="entry name" value="Rtt109"/>
</dbReference>
<keyword evidence="4" id="KW-0227">DNA damage</keyword>
<keyword evidence="8" id="KW-0539">Nucleus</keyword>
<evidence type="ECO:0000256" key="7">
    <source>
        <dbReference type="ARBA" id="ARBA00023163"/>
    </source>
</evidence>
<protein>
    <recommendedName>
        <fullName evidence="2">histone acetyltransferase</fullName>
        <ecNumber evidence="2">2.3.1.48</ecNumber>
    </recommendedName>
</protein>
<evidence type="ECO:0000256" key="2">
    <source>
        <dbReference type="ARBA" id="ARBA00013184"/>
    </source>
</evidence>
<comment type="subcellular location">
    <subcellularLocation>
        <location evidence="1">Nucleus</location>
    </subcellularLocation>
</comment>
<evidence type="ECO:0000256" key="3">
    <source>
        <dbReference type="ARBA" id="ARBA00022679"/>
    </source>
</evidence>
<feature type="compositionally biased region" description="Basic residues" evidence="10">
    <location>
        <begin position="404"/>
        <end position="413"/>
    </location>
</feature>
<keyword evidence="3" id="KW-0808">Transferase</keyword>
<sequence>MSSSKSSSPKHAVNNNTASGSANCLRDRLAAILPQGHKFGIHHISTPPTRTEPLCAAPPGQRPDKTYRENHFLAVSIYPREGTAPSLKRASPGAEPAKEADTRKPALVFAIEVLIFTTAYQTTLFVSKADSTGYLHLLNLPKGAPSLIRRVCATFLAYLLDHRRRNHVQSIVNLFARAQAQYLFPGSVRNKGKHVLDDRGLVRWWCKTLNPLMEGLSREPWASTKAYLLVPGLEEGESRAFIPRTTASLANWVVGHPLERISHYTGEFDWVPPRCLIPSYPDDPKSRFRDELDEEISKRKRDIGAWKSVKSLEQFWDMMAFRQECSSGRMTGFVWLVFDSNQPSSSSAAPPATDLATPSTSFSSSLPSSMPATPPRRRGDISSYTPRSTPVKAAAAPPSPPPKVSRKKAKKKLSGPVVPRAPKVKTHARSYLVDRPTATAYYYWPPEGRGDKMVDEAAYKRIVELLLHLDFSTIDKAIGSSRRWLDEAGMGEGAEGGTVGRAIISDSLGVSGPPPSATGSSVINLTGLIRRKKASESSDTGATHNQNSPLKVLNGLPAEPQQVNILGANLVRKKKDVAGLDSAGTSSR</sequence>
<comment type="caution">
    <text evidence="11">The sequence shown here is derived from an EMBL/GenBank/DDBJ whole genome shotgun (WGS) entry which is preliminary data.</text>
</comment>
<dbReference type="AlphaFoldDB" id="A0AAN6Z0Z6"/>
<keyword evidence="5" id="KW-0007">Acetylation</keyword>
<dbReference type="EMBL" id="MU853235">
    <property type="protein sequence ID" value="KAK4120997.1"/>
    <property type="molecule type" value="Genomic_DNA"/>
</dbReference>
<dbReference type="GO" id="GO:0032931">
    <property type="term" value="F:histone H3K56 acetyltransferase activity"/>
    <property type="evidence" value="ECO:0007669"/>
    <property type="project" value="TreeGrafter"/>
</dbReference>
<reference evidence="11" key="2">
    <citation type="submission" date="2023-05" db="EMBL/GenBank/DDBJ databases">
        <authorList>
            <consortium name="Lawrence Berkeley National Laboratory"/>
            <person name="Steindorff A."/>
            <person name="Hensen N."/>
            <person name="Bonometti L."/>
            <person name="Westerberg I."/>
            <person name="Brannstrom I.O."/>
            <person name="Guillou S."/>
            <person name="Cros-Aarteil S."/>
            <person name="Calhoun S."/>
            <person name="Haridas S."/>
            <person name="Kuo A."/>
            <person name="Mondo S."/>
            <person name="Pangilinan J."/>
            <person name="Riley R."/>
            <person name="Labutti K."/>
            <person name="Andreopoulos B."/>
            <person name="Lipzen A."/>
            <person name="Chen C."/>
            <person name="Yanf M."/>
            <person name="Daum C."/>
            <person name="Ng V."/>
            <person name="Clum A."/>
            <person name="Ohm R."/>
            <person name="Martin F."/>
            <person name="Silar P."/>
            <person name="Natvig D."/>
            <person name="Lalanne C."/>
            <person name="Gautier V."/>
            <person name="Ament-Velasquez S.L."/>
            <person name="Kruys A."/>
            <person name="Hutchinson M.I."/>
            <person name="Powell A.J."/>
            <person name="Barry K."/>
            <person name="Miller A.N."/>
            <person name="Grigoriev I.V."/>
            <person name="Debuchy R."/>
            <person name="Gladieux P."/>
            <person name="Thoren M.H."/>
            <person name="Johannesson H."/>
        </authorList>
    </citation>
    <scope>NUCLEOTIDE SEQUENCE</scope>
    <source>
        <strain evidence="11">CBS 731.68</strain>
    </source>
</reference>
<keyword evidence="12" id="KW-1185">Reference proteome</keyword>
<dbReference type="GO" id="GO:0005634">
    <property type="term" value="C:nucleus"/>
    <property type="evidence" value="ECO:0007669"/>
    <property type="project" value="UniProtKB-SubCell"/>
</dbReference>